<dbReference type="InterPro" id="IPR052341">
    <property type="entry name" value="LOG_family_nucleotidases"/>
</dbReference>
<comment type="similarity">
    <text evidence="1">Belongs to the LOG family.</text>
</comment>
<dbReference type="NCBIfam" id="TIGR00730">
    <property type="entry name" value="Rossman fold protein, TIGR00730 family"/>
    <property type="match status" value="1"/>
</dbReference>
<dbReference type="GO" id="GO:0005829">
    <property type="term" value="C:cytosol"/>
    <property type="evidence" value="ECO:0007669"/>
    <property type="project" value="TreeGrafter"/>
</dbReference>
<dbReference type="GO" id="GO:0102682">
    <property type="term" value="F:cytokinin riboside 5'-monophosphate phosphoribohydrolase activity"/>
    <property type="evidence" value="ECO:0007669"/>
    <property type="project" value="RHEA"/>
</dbReference>
<dbReference type="AlphaFoldDB" id="A0A3E1J1I0"/>
<keyword evidence="1" id="KW-0378">Hydrolase</keyword>
<dbReference type="PANTHER" id="PTHR43393:SF2">
    <property type="entry name" value="CYTOKININ RIBOSIDE 5'-MONOPHOSPHATE PHOSPHORIBOHYDROLASE"/>
    <property type="match status" value="1"/>
</dbReference>
<comment type="caution">
    <text evidence="2">The sequence shown here is derived from an EMBL/GenBank/DDBJ whole genome shotgun (WGS) entry which is preliminary data.</text>
</comment>
<dbReference type="GO" id="GO:0009691">
    <property type="term" value="P:cytokinin biosynthetic process"/>
    <property type="evidence" value="ECO:0007669"/>
    <property type="project" value="UniProtKB-UniRule"/>
</dbReference>
<evidence type="ECO:0000313" key="3">
    <source>
        <dbReference type="Proteomes" id="UP000259221"/>
    </source>
</evidence>
<dbReference type="EC" id="3.2.2.n1" evidence="1"/>
<comment type="catalytic activity">
    <reaction evidence="1">
        <text>N(6)-(dimethylallyl)adenosine 5'-phosphate + H2O = N(6)-dimethylallyladenine + D-ribose 5-phosphate</text>
        <dbReference type="Rhea" id="RHEA:48560"/>
        <dbReference type="ChEBI" id="CHEBI:15377"/>
        <dbReference type="ChEBI" id="CHEBI:17660"/>
        <dbReference type="ChEBI" id="CHEBI:57526"/>
        <dbReference type="ChEBI" id="CHEBI:78346"/>
        <dbReference type="EC" id="3.2.2.n1"/>
    </reaction>
</comment>
<dbReference type="OrthoDB" id="9801098at2"/>
<protein>
    <recommendedName>
        <fullName evidence="1">Cytokinin riboside 5'-monophosphate phosphoribohydrolase</fullName>
        <ecNumber evidence="1">3.2.2.n1</ecNumber>
    </recommendedName>
</protein>
<organism evidence="2 3">
    <name type="scientific">Gardnerella vaginalis</name>
    <dbReference type="NCBI Taxonomy" id="2702"/>
    <lineage>
        <taxon>Bacteria</taxon>
        <taxon>Bacillati</taxon>
        <taxon>Actinomycetota</taxon>
        <taxon>Actinomycetes</taxon>
        <taxon>Bifidobacteriales</taxon>
        <taxon>Bifidobacteriaceae</taxon>
        <taxon>Gardnerella</taxon>
    </lineage>
</organism>
<evidence type="ECO:0000313" key="2">
    <source>
        <dbReference type="EMBL" id="RFD80214.1"/>
    </source>
</evidence>
<sequence>MDDKCQDYSAEVPPWHKTYHCGSVVMRGSMIPKESTTETLLRNNNSQQIASGVGVEVDKNWDWRSADPWRALRIQAEFVDGFDALSQLGKAVTIFGSARIRENEPEYAAARTMGAELVKLGFAVITGGGPGIMEAANRGAAEAGGTSVGLGIELPHEQGLNQWINLGMQFRYFFVRKTMFMKYSSGIIVCPGGFGTMDEMFEALTLVQTHKVAKVPVVLFGTQYWKGLIDWLQSTVTDRGLISSFDPHLFAITDDPLEAVRIASGTN</sequence>
<proteinExistence type="inferred from homology"/>
<dbReference type="PANTHER" id="PTHR43393">
    <property type="entry name" value="CYTOKININ RIBOSIDE 5'-MONOPHOSPHATE PHOSPHORIBOHYDROLASE"/>
    <property type="match status" value="1"/>
</dbReference>
<comment type="catalytic activity">
    <reaction evidence="1">
        <text>9-ribosyl-trans-zeatin 5'-phosphate + H2O = trans-zeatin + D-ribose 5-phosphate</text>
        <dbReference type="Rhea" id="RHEA:48564"/>
        <dbReference type="ChEBI" id="CHEBI:15377"/>
        <dbReference type="ChEBI" id="CHEBI:16522"/>
        <dbReference type="ChEBI" id="CHEBI:78346"/>
        <dbReference type="ChEBI" id="CHEBI:87947"/>
        <dbReference type="EC" id="3.2.2.n1"/>
    </reaction>
</comment>
<dbReference type="GO" id="GO:0003677">
    <property type="term" value="F:DNA binding"/>
    <property type="evidence" value="ECO:0007669"/>
    <property type="project" value="UniProtKB-KW"/>
</dbReference>
<dbReference type="Proteomes" id="UP000259221">
    <property type="component" value="Unassembled WGS sequence"/>
</dbReference>
<dbReference type="InterPro" id="IPR031100">
    <property type="entry name" value="LOG_fam"/>
</dbReference>
<evidence type="ECO:0000256" key="1">
    <source>
        <dbReference type="RuleBase" id="RU363015"/>
    </source>
</evidence>
<dbReference type="SUPFAM" id="SSF102405">
    <property type="entry name" value="MCP/YpsA-like"/>
    <property type="match status" value="1"/>
</dbReference>
<dbReference type="Gene3D" id="3.40.50.450">
    <property type="match status" value="1"/>
</dbReference>
<dbReference type="EMBL" id="LRTV01000001">
    <property type="protein sequence ID" value="RFD80214.1"/>
    <property type="molecule type" value="Genomic_DNA"/>
</dbReference>
<name>A0A3E1J1I0_GARVA</name>
<dbReference type="FunFam" id="3.40.50.450:FF:000011">
    <property type="entry name" value="TIGR00730 family Rossman fold protein"/>
    <property type="match status" value="1"/>
</dbReference>
<keyword evidence="2" id="KW-0238">DNA-binding</keyword>
<gene>
    <name evidence="2" type="ORF">AXE77_01510</name>
</gene>
<accession>A0A3E1J1I0</accession>
<keyword evidence="1" id="KW-0203">Cytokinin biosynthesis</keyword>
<dbReference type="Pfam" id="PF03641">
    <property type="entry name" value="Lysine_decarbox"/>
    <property type="match status" value="1"/>
</dbReference>
<dbReference type="InterPro" id="IPR005269">
    <property type="entry name" value="LOG"/>
</dbReference>
<dbReference type="RefSeq" id="WP_116711810.1">
    <property type="nucleotide sequence ID" value="NZ_LRTV01000001.1"/>
</dbReference>
<reference evidence="2 3" key="1">
    <citation type="submission" date="2016-02" db="EMBL/GenBank/DDBJ databases">
        <authorList>
            <person name="Alioto T."/>
            <person name="Alioto T."/>
        </authorList>
    </citation>
    <scope>NUCLEOTIDE SEQUENCE [LARGE SCALE GENOMIC DNA]</scope>
    <source>
        <strain evidence="2 3">NR010</strain>
    </source>
</reference>